<dbReference type="CDD" id="cd04301">
    <property type="entry name" value="NAT_SF"/>
    <property type="match status" value="1"/>
</dbReference>
<dbReference type="InterPro" id="IPR000182">
    <property type="entry name" value="GNAT_dom"/>
</dbReference>
<keyword evidence="2" id="KW-0012">Acyltransferase</keyword>
<keyword evidence="1 4" id="KW-0808">Transferase</keyword>
<evidence type="ECO:0000256" key="1">
    <source>
        <dbReference type="ARBA" id="ARBA00022679"/>
    </source>
</evidence>
<dbReference type="PROSITE" id="PS51186">
    <property type="entry name" value="GNAT"/>
    <property type="match status" value="1"/>
</dbReference>
<dbReference type="Pfam" id="PF13508">
    <property type="entry name" value="Acetyltransf_7"/>
    <property type="match status" value="1"/>
</dbReference>
<feature type="domain" description="N-acetyltransferase" evidence="3">
    <location>
        <begin position="31"/>
        <end position="178"/>
    </location>
</feature>
<accession>A0A0G0Y2Z7</accession>
<comment type="caution">
    <text evidence="4">The sequence shown here is derived from an EMBL/GenBank/DDBJ whole genome shotgun (WGS) entry which is preliminary data.</text>
</comment>
<proteinExistence type="predicted"/>
<evidence type="ECO:0000313" key="4">
    <source>
        <dbReference type="EMBL" id="KKS31115.1"/>
    </source>
</evidence>
<dbReference type="PATRIC" id="fig|1618356.3.peg.713"/>
<organism evidence="4 5">
    <name type="scientific">Candidatus Amesbacteria bacterium GW2011_GWA2_42_12</name>
    <dbReference type="NCBI Taxonomy" id="1618356"/>
    <lineage>
        <taxon>Bacteria</taxon>
        <taxon>Candidatus Amesiibacteriota</taxon>
    </lineage>
</organism>
<evidence type="ECO:0000313" key="5">
    <source>
        <dbReference type="Proteomes" id="UP000034160"/>
    </source>
</evidence>
<dbReference type="STRING" id="1618356.UU93_C0022G0011"/>
<name>A0A0G0Y2Z7_9BACT</name>
<protein>
    <submittedName>
        <fullName evidence="4">GNAT family acetyltransferase</fullName>
    </submittedName>
</protein>
<gene>
    <name evidence="4" type="ORF">UU93_C0022G0011</name>
</gene>
<dbReference type="InterPro" id="IPR016181">
    <property type="entry name" value="Acyl_CoA_acyltransferase"/>
</dbReference>
<dbReference type="PANTHER" id="PTHR43800">
    <property type="entry name" value="PEPTIDYL-LYSINE N-ACETYLTRANSFERASE YJAB"/>
    <property type="match status" value="1"/>
</dbReference>
<dbReference type="SUPFAM" id="SSF55729">
    <property type="entry name" value="Acyl-CoA N-acyltransferases (Nat)"/>
    <property type="match status" value="1"/>
</dbReference>
<dbReference type="EMBL" id="LCCN01000022">
    <property type="protein sequence ID" value="KKS31115.1"/>
    <property type="molecule type" value="Genomic_DNA"/>
</dbReference>
<reference evidence="4 5" key="1">
    <citation type="journal article" date="2015" name="Nature">
        <title>rRNA introns, odd ribosomes, and small enigmatic genomes across a large radiation of phyla.</title>
        <authorList>
            <person name="Brown C.T."/>
            <person name="Hug L.A."/>
            <person name="Thomas B.C."/>
            <person name="Sharon I."/>
            <person name="Castelle C.J."/>
            <person name="Singh A."/>
            <person name="Wilkins M.J."/>
            <person name="Williams K.H."/>
            <person name="Banfield J.F."/>
        </authorList>
    </citation>
    <scope>NUCLEOTIDE SEQUENCE [LARGE SCALE GENOMIC DNA]</scope>
</reference>
<sequence>MTHIIIRDSIPNDIPAINEVAHLTWLATYPSKEADITVEDVESVYREDDPEKAKVKLERRKARYNNPNFHVWVAEDDGKIIGFCHAVKEEKSNRIMAIYVLPKYHGTGTGKSLIQLAFNWLGNEKDILVNVVKYNDHAIGFYEHMGFVKTDNEGIFDDIARLPTGKAIPEIQMRLIIKKKIMSNL</sequence>
<dbReference type="PANTHER" id="PTHR43800:SF1">
    <property type="entry name" value="PEPTIDYL-LYSINE N-ACETYLTRANSFERASE YJAB"/>
    <property type="match status" value="1"/>
</dbReference>
<evidence type="ECO:0000256" key="2">
    <source>
        <dbReference type="ARBA" id="ARBA00023315"/>
    </source>
</evidence>
<dbReference type="Proteomes" id="UP000034160">
    <property type="component" value="Unassembled WGS sequence"/>
</dbReference>
<evidence type="ECO:0000259" key="3">
    <source>
        <dbReference type="PROSITE" id="PS51186"/>
    </source>
</evidence>
<dbReference type="Gene3D" id="3.40.630.30">
    <property type="match status" value="1"/>
</dbReference>
<dbReference type="GO" id="GO:0016747">
    <property type="term" value="F:acyltransferase activity, transferring groups other than amino-acyl groups"/>
    <property type="evidence" value="ECO:0007669"/>
    <property type="project" value="InterPro"/>
</dbReference>
<dbReference type="AlphaFoldDB" id="A0A0G0Y2Z7"/>